<proteinExistence type="predicted"/>
<accession>A0ABR5J2T6</accession>
<organism evidence="1 2">
    <name type="scientific">Streptomyces varsoviensis</name>
    <dbReference type="NCBI Taxonomy" id="67373"/>
    <lineage>
        <taxon>Bacteria</taxon>
        <taxon>Bacillati</taxon>
        <taxon>Actinomycetota</taxon>
        <taxon>Actinomycetes</taxon>
        <taxon>Kitasatosporales</taxon>
        <taxon>Streptomycetaceae</taxon>
        <taxon>Streptomyces</taxon>
    </lineage>
</organism>
<comment type="caution">
    <text evidence="1">The sequence shown here is derived from an EMBL/GenBank/DDBJ whole genome shotgun (WGS) entry which is preliminary data.</text>
</comment>
<feature type="non-terminal residue" evidence="1">
    <location>
        <position position="315"/>
    </location>
</feature>
<gene>
    <name evidence="1" type="ORF">ADK38_23815</name>
</gene>
<dbReference type="EMBL" id="LGUT01002068">
    <property type="protein sequence ID" value="KOG87730.1"/>
    <property type="molecule type" value="Genomic_DNA"/>
</dbReference>
<protein>
    <submittedName>
        <fullName evidence="1">Serine-threonine protein kinase</fullName>
    </submittedName>
</protein>
<evidence type="ECO:0000313" key="1">
    <source>
        <dbReference type="EMBL" id="KOG87730.1"/>
    </source>
</evidence>
<reference evidence="1 2" key="1">
    <citation type="submission" date="2015-07" db="EMBL/GenBank/DDBJ databases">
        <authorList>
            <person name="Ju K.-S."/>
            <person name="Doroghazi J.R."/>
            <person name="Metcalf W.W."/>
        </authorList>
    </citation>
    <scope>NUCLEOTIDE SEQUENCE [LARGE SCALE GENOMIC DNA]</scope>
    <source>
        <strain evidence="1 2">NRRL B-3589</strain>
    </source>
</reference>
<keyword evidence="1" id="KW-0418">Kinase</keyword>
<keyword evidence="1" id="KW-0808">Transferase</keyword>
<sequence>MKPFWELTFDADGDVHAGQRDALTRDVAGAGLTDLVLFAHGWNNDRSMATRLYDRFFAPFPKLIGGADGVRVGYVGVLWPSMRFTDEPIPDFPSQGAAATAATVPDGLDRDTRHALNAVFPGHVMTVARIAELLEKRPDSRSRLEEFASLVRQLTEAPTGGTAARFAADVDHDGASGAVPTMLTADPVQVYERFTNALAEAGDARPELFGGGLKRLWNGAREMLRQASYYGMKRRAGTVGQLGLGPVLGLLARSSPTVRAHLIGHSFGGRLMSFALRGLPEGVGSVKSLTLLQGAFSHYAFAERLPWATDRGGVL</sequence>
<dbReference type="GO" id="GO:0016301">
    <property type="term" value="F:kinase activity"/>
    <property type="evidence" value="ECO:0007669"/>
    <property type="project" value="UniProtKB-KW"/>
</dbReference>
<keyword evidence="2" id="KW-1185">Reference proteome</keyword>
<evidence type="ECO:0000313" key="2">
    <source>
        <dbReference type="Proteomes" id="UP000037020"/>
    </source>
</evidence>
<dbReference type="Proteomes" id="UP000037020">
    <property type="component" value="Unassembled WGS sequence"/>
</dbReference>
<dbReference type="SUPFAM" id="SSF53474">
    <property type="entry name" value="alpha/beta-Hydrolases"/>
    <property type="match status" value="1"/>
</dbReference>
<name>A0ABR5J2T6_9ACTN</name>
<dbReference type="InterPro" id="IPR029058">
    <property type="entry name" value="AB_hydrolase_fold"/>
</dbReference>